<keyword evidence="7" id="KW-0808">Transferase</keyword>
<evidence type="ECO:0000259" key="16">
    <source>
        <dbReference type="PROSITE" id="PS50109"/>
    </source>
</evidence>
<dbReference type="OrthoDB" id="9804645at2"/>
<dbReference type="InterPro" id="IPR004358">
    <property type="entry name" value="Sig_transdc_His_kin-like_C"/>
</dbReference>
<protein>
    <recommendedName>
        <fullName evidence="3">histidine kinase</fullName>
        <ecNumber evidence="3">2.7.13.3</ecNumber>
    </recommendedName>
</protein>
<evidence type="ECO:0000256" key="10">
    <source>
        <dbReference type="ARBA" id="ARBA00022777"/>
    </source>
</evidence>
<evidence type="ECO:0000256" key="12">
    <source>
        <dbReference type="ARBA" id="ARBA00022989"/>
    </source>
</evidence>
<dbReference type="PROSITE" id="PS50109">
    <property type="entry name" value="HIS_KIN"/>
    <property type="match status" value="1"/>
</dbReference>
<evidence type="ECO:0000256" key="5">
    <source>
        <dbReference type="ARBA" id="ARBA00022519"/>
    </source>
</evidence>
<evidence type="ECO:0000256" key="3">
    <source>
        <dbReference type="ARBA" id="ARBA00012438"/>
    </source>
</evidence>
<dbReference type="InterPro" id="IPR036097">
    <property type="entry name" value="HisK_dim/P_sf"/>
</dbReference>
<accession>A0A1M4ZT42</accession>
<dbReference type="Gene3D" id="1.10.8.500">
    <property type="entry name" value="HAMP domain in histidine kinase"/>
    <property type="match status" value="1"/>
</dbReference>
<keyword evidence="13" id="KW-0902">Two-component regulatory system</keyword>
<evidence type="ECO:0000256" key="13">
    <source>
        <dbReference type="ARBA" id="ARBA00023012"/>
    </source>
</evidence>
<evidence type="ECO:0000256" key="4">
    <source>
        <dbReference type="ARBA" id="ARBA00022475"/>
    </source>
</evidence>
<dbReference type="SUPFAM" id="SSF47384">
    <property type="entry name" value="Homodimeric domain of signal transducing histidine kinase"/>
    <property type="match status" value="1"/>
</dbReference>
<dbReference type="InterPro" id="IPR005467">
    <property type="entry name" value="His_kinase_dom"/>
</dbReference>
<dbReference type="EC" id="2.7.13.3" evidence="3"/>
<dbReference type="PROSITE" id="PS50885">
    <property type="entry name" value="HAMP"/>
    <property type="match status" value="1"/>
</dbReference>
<dbReference type="Gene3D" id="1.10.287.130">
    <property type="match status" value="1"/>
</dbReference>
<dbReference type="SMART" id="SM00388">
    <property type="entry name" value="HisKA"/>
    <property type="match status" value="1"/>
</dbReference>
<dbReference type="InterPro" id="IPR050980">
    <property type="entry name" value="2C_sensor_his_kinase"/>
</dbReference>
<dbReference type="InterPro" id="IPR003660">
    <property type="entry name" value="HAMP_dom"/>
</dbReference>
<keyword evidence="19" id="KW-1185">Reference proteome</keyword>
<dbReference type="InterPro" id="IPR003661">
    <property type="entry name" value="HisK_dim/P_dom"/>
</dbReference>
<keyword evidence="8 15" id="KW-0812">Transmembrane</keyword>
<keyword evidence="6" id="KW-0597">Phosphoprotein</keyword>
<comment type="catalytic activity">
    <reaction evidence="1">
        <text>ATP + protein L-histidine = ADP + protein N-phospho-L-histidine.</text>
        <dbReference type="EC" id="2.7.13.3"/>
    </reaction>
</comment>
<feature type="transmembrane region" description="Helical" evidence="15">
    <location>
        <begin position="180"/>
        <end position="202"/>
    </location>
</feature>
<evidence type="ECO:0000256" key="6">
    <source>
        <dbReference type="ARBA" id="ARBA00022553"/>
    </source>
</evidence>
<evidence type="ECO:0000256" key="15">
    <source>
        <dbReference type="SAM" id="Phobius"/>
    </source>
</evidence>
<gene>
    <name evidence="18" type="ORF">SAMN05444279_12167</name>
</gene>
<dbReference type="RefSeq" id="WP_149776741.1">
    <property type="nucleotide sequence ID" value="NZ_FQVK01000021.1"/>
</dbReference>
<sequence>MKAFVTSLRGQLILLIIAALAAAQLVSLWLFVDERAMAVHMALGLETAGRAANIARLIEEAPPELHDSILRAASSPLVRFSLTDAPSVDHTGHHAGGMVEGTIRGMLPDREDRQIRVELHEFSPDMLPLEGIPRTMAEMHRAMMRDQISAVEMQLSIALNTGQWLNVDTRFHNPPLQWPWLSFVSFGLTAALILVAVVWFLLTGLTRPLRRLSRAADRFGRGEEVEELAATGPTEVRDLTEAFNRMRDRLTRYVADRTRLLGALGHDLRSPLTGLRVRAELVEDDETREHLIETIEEMQEMVDSTLSFAKGVATREPSVEVPLGDFTAEIADDLARAGNSITVTVRDNPLVTVRPMLLKRALRNVIENACRYGARAEVTVTRAGSDAVIRVRDHGPGIPEDMLDAVFDPFVRLETSRSRETGGTGLGLSIARTVIQSHGGDIVLENASEGGLCATITLPATPTDG</sequence>
<dbReference type="PRINTS" id="PR00344">
    <property type="entry name" value="BCTRLSENSOR"/>
</dbReference>
<dbReference type="PANTHER" id="PTHR44936:SF5">
    <property type="entry name" value="SENSOR HISTIDINE KINASE ENVZ"/>
    <property type="match status" value="1"/>
</dbReference>
<evidence type="ECO:0000259" key="17">
    <source>
        <dbReference type="PROSITE" id="PS50885"/>
    </source>
</evidence>
<feature type="domain" description="HAMP" evidence="17">
    <location>
        <begin position="203"/>
        <end position="255"/>
    </location>
</feature>
<keyword evidence="9" id="KW-0547">Nucleotide-binding</keyword>
<feature type="domain" description="Histidine kinase" evidence="16">
    <location>
        <begin position="263"/>
        <end position="462"/>
    </location>
</feature>
<dbReference type="SUPFAM" id="SSF158472">
    <property type="entry name" value="HAMP domain-like"/>
    <property type="match status" value="1"/>
</dbReference>
<keyword evidence="12 15" id="KW-1133">Transmembrane helix</keyword>
<keyword evidence="11" id="KW-0067">ATP-binding</keyword>
<dbReference type="Gene3D" id="3.30.565.10">
    <property type="entry name" value="Histidine kinase-like ATPase, C-terminal domain"/>
    <property type="match status" value="1"/>
</dbReference>
<evidence type="ECO:0000256" key="11">
    <source>
        <dbReference type="ARBA" id="ARBA00022840"/>
    </source>
</evidence>
<dbReference type="SMART" id="SM00304">
    <property type="entry name" value="HAMP"/>
    <property type="match status" value="1"/>
</dbReference>
<evidence type="ECO:0000256" key="7">
    <source>
        <dbReference type="ARBA" id="ARBA00022679"/>
    </source>
</evidence>
<dbReference type="SUPFAM" id="SSF55874">
    <property type="entry name" value="ATPase domain of HSP90 chaperone/DNA topoisomerase II/histidine kinase"/>
    <property type="match status" value="1"/>
</dbReference>
<evidence type="ECO:0000256" key="14">
    <source>
        <dbReference type="ARBA" id="ARBA00023136"/>
    </source>
</evidence>
<name>A0A1M4ZT42_9RHOB</name>
<keyword evidence="4" id="KW-1003">Cell membrane</keyword>
<dbReference type="GO" id="GO:0000155">
    <property type="term" value="F:phosphorelay sensor kinase activity"/>
    <property type="evidence" value="ECO:0007669"/>
    <property type="project" value="InterPro"/>
</dbReference>
<evidence type="ECO:0000256" key="9">
    <source>
        <dbReference type="ARBA" id="ARBA00022741"/>
    </source>
</evidence>
<dbReference type="InterPro" id="IPR036890">
    <property type="entry name" value="HATPase_C_sf"/>
</dbReference>
<evidence type="ECO:0000256" key="8">
    <source>
        <dbReference type="ARBA" id="ARBA00022692"/>
    </source>
</evidence>
<dbReference type="GO" id="GO:0005886">
    <property type="term" value="C:plasma membrane"/>
    <property type="evidence" value="ECO:0007669"/>
    <property type="project" value="UniProtKB-SubCell"/>
</dbReference>
<dbReference type="PANTHER" id="PTHR44936">
    <property type="entry name" value="SENSOR PROTEIN CREC"/>
    <property type="match status" value="1"/>
</dbReference>
<feature type="transmembrane region" description="Helical" evidence="15">
    <location>
        <begin position="12"/>
        <end position="32"/>
    </location>
</feature>
<dbReference type="CDD" id="cd06225">
    <property type="entry name" value="HAMP"/>
    <property type="match status" value="1"/>
</dbReference>
<evidence type="ECO:0000313" key="18">
    <source>
        <dbReference type="EMBL" id="SHF21233.1"/>
    </source>
</evidence>
<dbReference type="GO" id="GO:0005524">
    <property type="term" value="F:ATP binding"/>
    <property type="evidence" value="ECO:0007669"/>
    <property type="project" value="UniProtKB-KW"/>
</dbReference>
<dbReference type="CDD" id="cd00082">
    <property type="entry name" value="HisKA"/>
    <property type="match status" value="1"/>
</dbReference>
<keyword evidence="14 15" id="KW-0472">Membrane</keyword>
<dbReference type="Pfam" id="PF00672">
    <property type="entry name" value="HAMP"/>
    <property type="match status" value="1"/>
</dbReference>
<proteinExistence type="predicted"/>
<dbReference type="Pfam" id="PF00512">
    <property type="entry name" value="HisKA"/>
    <property type="match status" value="1"/>
</dbReference>
<dbReference type="SMART" id="SM00387">
    <property type="entry name" value="HATPase_c"/>
    <property type="match status" value="1"/>
</dbReference>
<comment type="subcellular location">
    <subcellularLocation>
        <location evidence="2">Cell inner membrane</location>
        <topology evidence="2">Multi-pass membrane protein</topology>
    </subcellularLocation>
</comment>
<dbReference type="EMBL" id="FQVK01000021">
    <property type="protein sequence ID" value="SHF21233.1"/>
    <property type="molecule type" value="Genomic_DNA"/>
</dbReference>
<organism evidence="18 19">
    <name type="scientific">Ruegeria intermedia</name>
    <dbReference type="NCBI Taxonomy" id="996115"/>
    <lineage>
        <taxon>Bacteria</taxon>
        <taxon>Pseudomonadati</taxon>
        <taxon>Pseudomonadota</taxon>
        <taxon>Alphaproteobacteria</taxon>
        <taxon>Rhodobacterales</taxon>
        <taxon>Roseobacteraceae</taxon>
        <taxon>Ruegeria</taxon>
    </lineage>
</organism>
<evidence type="ECO:0000256" key="1">
    <source>
        <dbReference type="ARBA" id="ARBA00000085"/>
    </source>
</evidence>
<keyword evidence="10 18" id="KW-0418">Kinase</keyword>
<dbReference type="Pfam" id="PF02518">
    <property type="entry name" value="HATPase_c"/>
    <property type="match status" value="1"/>
</dbReference>
<reference evidence="18 19" key="1">
    <citation type="submission" date="2016-11" db="EMBL/GenBank/DDBJ databases">
        <authorList>
            <person name="Varghese N."/>
            <person name="Submissions S."/>
        </authorList>
    </citation>
    <scope>NUCLEOTIDE SEQUENCE [LARGE SCALE GENOMIC DNA]</scope>
    <source>
        <strain evidence="18 19">DSM 29341</strain>
    </source>
</reference>
<dbReference type="AlphaFoldDB" id="A0A1M4ZT42"/>
<evidence type="ECO:0000313" key="19">
    <source>
        <dbReference type="Proteomes" id="UP000325134"/>
    </source>
</evidence>
<dbReference type="InterPro" id="IPR003594">
    <property type="entry name" value="HATPase_dom"/>
</dbReference>
<dbReference type="Proteomes" id="UP000325134">
    <property type="component" value="Unassembled WGS sequence"/>
</dbReference>
<evidence type="ECO:0000256" key="2">
    <source>
        <dbReference type="ARBA" id="ARBA00004429"/>
    </source>
</evidence>
<keyword evidence="5" id="KW-0997">Cell inner membrane</keyword>